<proteinExistence type="predicted"/>
<dbReference type="CDD" id="cd09627">
    <property type="entry name" value="DOMON_murB_like"/>
    <property type="match status" value="1"/>
</dbReference>
<reference evidence="1 2" key="1">
    <citation type="submission" date="2023-12" db="EMBL/GenBank/DDBJ databases">
        <title>Baltic Sea Cyanobacteria.</title>
        <authorList>
            <person name="Delbaje E."/>
            <person name="Fewer D.P."/>
            <person name="Shishido T.K."/>
        </authorList>
    </citation>
    <scope>NUCLEOTIDE SEQUENCE [LARGE SCALE GENOMIC DNA]</scope>
    <source>
        <strain evidence="1 2">UHCC 0139</strain>
    </source>
</reference>
<evidence type="ECO:0000313" key="1">
    <source>
        <dbReference type="EMBL" id="MEA5392388.1"/>
    </source>
</evidence>
<accession>A0ABU5RX73</accession>
<comment type="caution">
    <text evidence="1">The sequence shown here is derived from an EMBL/GenBank/DDBJ whole genome shotgun (WGS) entry which is preliminary data.</text>
</comment>
<name>A0ABU5RX73_9CYAN</name>
<sequence length="182" mass="20581">MPAPLRHGFELLPFGGECPSPDLRLEGEVSRQGPHLRLRYRLDGAIETVQLPPPMASPTRQDGLWRTTCFECFWGIAGERPYWELNLSPAGHWNLYRLEDYRLGLRPESGYDQPLHRVSQGDSVLSMDLDLSLPAPIPPEAPLEVAIAAVIEDRRGQLSYWALAHPGAEPDFHHRDAFLLRL</sequence>
<dbReference type="RefSeq" id="WP_323306339.1">
    <property type="nucleotide sequence ID" value="NZ_JAYGHX010000010.1"/>
</dbReference>
<protein>
    <submittedName>
        <fullName evidence="1">DOMON-like domain-containing protein</fullName>
    </submittedName>
</protein>
<gene>
    <name evidence="1" type="ORF">VB738_14085</name>
</gene>
<organism evidence="1 2">
    <name type="scientific">Cyanobium gracile UHCC 0139</name>
    <dbReference type="NCBI Taxonomy" id="3110308"/>
    <lineage>
        <taxon>Bacteria</taxon>
        <taxon>Bacillati</taxon>
        <taxon>Cyanobacteriota</taxon>
        <taxon>Cyanophyceae</taxon>
        <taxon>Synechococcales</taxon>
        <taxon>Prochlorococcaceae</taxon>
        <taxon>Cyanobium</taxon>
    </lineage>
</organism>
<evidence type="ECO:0000313" key="2">
    <source>
        <dbReference type="Proteomes" id="UP001304461"/>
    </source>
</evidence>
<dbReference type="EMBL" id="JAYGHX010000010">
    <property type="protein sequence ID" value="MEA5392388.1"/>
    <property type="molecule type" value="Genomic_DNA"/>
</dbReference>
<keyword evidence="2" id="KW-1185">Reference proteome</keyword>
<dbReference type="Proteomes" id="UP001304461">
    <property type="component" value="Unassembled WGS sequence"/>
</dbReference>